<feature type="region of interest" description="Disordered" evidence="1">
    <location>
        <begin position="204"/>
        <end position="246"/>
    </location>
</feature>
<dbReference type="Proteomes" id="UP000306272">
    <property type="component" value="Unassembled WGS sequence"/>
</dbReference>
<accession>A0A5C4KYD9</accession>
<evidence type="ECO:0000256" key="1">
    <source>
        <dbReference type="SAM" id="MobiDB-lite"/>
    </source>
</evidence>
<comment type="caution">
    <text evidence="2">The sequence shown here is derived from an EMBL/GenBank/DDBJ whole genome shotgun (WGS) entry which is preliminary data.</text>
</comment>
<name>A0A5C4KYD9_PSEJE</name>
<sequence length="246" mass="27580">MILVSSETSKIYNMLPDVFDADRMLHEPGRKKSVDQLLDIVRKHKVESFVGLRLLHKHNLIAEHELMVEGTLSDEIGFALITRARSISEIGEAIVPNSWILTDTGYVPMEFSATHLLNDPTFNPISHNKFFDELASKLRELGLSNILGPALASSSFVESHRPSDSSMMIELSAFDDRANVLRFVTDQVSEGDFIETYWLAGPESDDINHPRDPKPDTAQPLRTCKRICPSVQNPPVHQGTYQHSSS</sequence>
<feature type="compositionally biased region" description="Basic and acidic residues" evidence="1">
    <location>
        <begin position="206"/>
        <end position="215"/>
    </location>
</feature>
<keyword evidence="3" id="KW-1185">Reference proteome</keyword>
<dbReference type="EMBL" id="VDDB01000009">
    <property type="protein sequence ID" value="TNB96214.1"/>
    <property type="molecule type" value="Genomic_DNA"/>
</dbReference>
<reference evidence="2" key="1">
    <citation type="submission" date="2019-06" db="EMBL/GenBank/DDBJ databases">
        <title>Pseudomonas-derived Butenolides : (Bio)synthesis of Styrolides.</title>
        <authorList>
            <person name="Klapper M."/>
            <person name="Chowdhury S."/>
            <person name="Stallforth P."/>
        </authorList>
    </citation>
    <scope>NUCLEOTIDE SEQUENCE [LARGE SCALE GENOMIC DNA]</scope>
    <source>
        <strain evidence="2">EC-S101</strain>
    </source>
</reference>
<organism evidence="2 3">
    <name type="scientific">Pseudomonas jessenii</name>
    <dbReference type="NCBI Taxonomy" id="77298"/>
    <lineage>
        <taxon>Bacteria</taxon>
        <taxon>Pseudomonadati</taxon>
        <taxon>Pseudomonadota</taxon>
        <taxon>Gammaproteobacteria</taxon>
        <taxon>Pseudomonadales</taxon>
        <taxon>Pseudomonadaceae</taxon>
        <taxon>Pseudomonas</taxon>
    </lineage>
</organism>
<dbReference type="AlphaFoldDB" id="A0A5C4KYD9"/>
<dbReference type="RefSeq" id="WP_139054488.1">
    <property type="nucleotide sequence ID" value="NZ_VDDB01000009.1"/>
</dbReference>
<protein>
    <submittedName>
        <fullName evidence="2">Uncharacterized protein</fullName>
    </submittedName>
</protein>
<evidence type="ECO:0000313" key="3">
    <source>
        <dbReference type="Proteomes" id="UP000306272"/>
    </source>
</evidence>
<feature type="compositionally biased region" description="Polar residues" evidence="1">
    <location>
        <begin position="230"/>
        <end position="246"/>
    </location>
</feature>
<gene>
    <name evidence="2" type="ORF">FHG55_12040</name>
</gene>
<evidence type="ECO:0000313" key="2">
    <source>
        <dbReference type="EMBL" id="TNB96214.1"/>
    </source>
</evidence>
<proteinExistence type="predicted"/>